<keyword evidence="1" id="KW-0472">Membrane</keyword>
<gene>
    <name evidence="2" type="ORF">BJP36_15785</name>
</gene>
<accession>A0A1D9G0U2</accession>
<feature type="transmembrane region" description="Helical" evidence="1">
    <location>
        <begin position="12"/>
        <end position="33"/>
    </location>
</feature>
<dbReference type="AlphaFoldDB" id="A0A1D9G0U2"/>
<dbReference type="EMBL" id="CP017708">
    <property type="protein sequence ID" value="AOY81144.2"/>
    <property type="molecule type" value="Genomic_DNA"/>
</dbReference>
<proteinExistence type="predicted"/>
<evidence type="ECO:0000313" key="2">
    <source>
        <dbReference type="EMBL" id="AOY81144.2"/>
    </source>
</evidence>
<evidence type="ECO:0000256" key="1">
    <source>
        <dbReference type="SAM" id="Phobius"/>
    </source>
</evidence>
<feature type="transmembrane region" description="Helical" evidence="1">
    <location>
        <begin position="73"/>
        <end position="91"/>
    </location>
</feature>
<dbReference type="Proteomes" id="UP000176944">
    <property type="component" value="Chromosome"/>
</dbReference>
<protein>
    <submittedName>
        <fullName evidence="2">Uncharacterized protein</fullName>
    </submittedName>
</protein>
<reference evidence="3" key="1">
    <citation type="submission" date="2016-10" db="EMBL/GenBank/DDBJ databases">
        <title>Comparative genomics uncovers the prolific and rare metabolic potential of the cyanobacterial genus Moorea.</title>
        <authorList>
            <person name="Leao T."/>
            <person name="Castelao G."/>
            <person name="Korobeynikov A."/>
            <person name="Monroe E.A."/>
            <person name="Podell S."/>
            <person name="Glukhov E."/>
            <person name="Allen E."/>
            <person name="Gerwick W.H."/>
            <person name="Gerwick L."/>
        </authorList>
    </citation>
    <scope>NUCLEOTIDE SEQUENCE [LARGE SCALE GENOMIC DNA]</scope>
    <source>
        <strain evidence="3">JHB</strain>
    </source>
</reference>
<organism evidence="2 3">
    <name type="scientific">Moorena producens (strain JHB)</name>
    <dbReference type="NCBI Taxonomy" id="1454205"/>
    <lineage>
        <taxon>Bacteria</taxon>
        <taxon>Bacillati</taxon>
        <taxon>Cyanobacteriota</taxon>
        <taxon>Cyanophyceae</taxon>
        <taxon>Coleofasciculales</taxon>
        <taxon>Coleofasciculaceae</taxon>
        <taxon>Moorena</taxon>
    </lineage>
</organism>
<evidence type="ECO:0000313" key="3">
    <source>
        <dbReference type="Proteomes" id="UP000176944"/>
    </source>
</evidence>
<sequence>MSFCKRLLRRLLIGGTAGLLVVVLLDILAYPLYHQEPTSLNWFEQTLIKVDYQAAALQEDIVTYLVIAVQDGIRLMIAVCLSLTLVETVLIKRKG</sequence>
<name>A0A1D9G0U2_MOOP1</name>
<keyword evidence="1" id="KW-1133">Transmembrane helix</keyword>
<keyword evidence="1" id="KW-0812">Transmembrane</keyword>